<keyword evidence="1" id="KW-0479">Metal-binding</keyword>
<dbReference type="Gene3D" id="3.30.40.10">
    <property type="entry name" value="Zinc/RING finger domain, C3HC4 (zinc finger)"/>
    <property type="match status" value="1"/>
</dbReference>
<dbReference type="AlphaFoldDB" id="A0A060T3I3"/>
<evidence type="ECO:0000256" key="1">
    <source>
        <dbReference type="ARBA" id="ARBA00022723"/>
    </source>
</evidence>
<feature type="compositionally biased region" description="Basic residues" evidence="4">
    <location>
        <begin position="1"/>
        <end position="13"/>
    </location>
</feature>
<keyword evidence="2" id="KW-0863">Zinc-finger</keyword>
<dbReference type="InterPro" id="IPR001965">
    <property type="entry name" value="Znf_PHD"/>
</dbReference>
<gene>
    <name evidence="6" type="ORF">GNLVRS02_ARAD1C40546g</name>
</gene>
<dbReference type="SMART" id="SM00249">
    <property type="entry name" value="PHD"/>
    <property type="match status" value="1"/>
</dbReference>
<feature type="region of interest" description="Disordered" evidence="4">
    <location>
        <begin position="112"/>
        <end position="359"/>
    </location>
</feature>
<dbReference type="InterPro" id="IPR019787">
    <property type="entry name" value="Znf_PHD-finger"/>
</dbReference>
<dbReference type="GO" id="GO:0008270">
    <property type="term" value="F:zinc ion binding"/>
    <property type="evidence" value="ECO:0007669"/>
    <property type="project" value="UniProtKB-KW"/>
</dbReference>
<dbReference type="PROSITE" id="PS01359">
    <property type="entry name" value="ZF_PHD_1"/>
    <property type="match status" value="1"/>
</dbReference>
<dbReference type="EMBL" id="HG937693">
    <property type="protein sequence ID" value="CDP35660.1"/>
    <property type="molecule type" value="Genomic_DNA"/>
</dbReference>
<keyword evidence="3" id="KW-0862">Zinc</keyword>
<dbReference type="PANTHER" id="PTHR47793:SF1">
    <property type="entry name" value="HISTONE DEACETYLASE COMPLEX SUBUNIT CTI6"/>
    <property type="match status" value="1"/>
</dbReference>
<dbReference type="InterPro" id="IPR053051">
    <property type="entry name" value="HDAC_complex_subunit"/>
</dbReference>
<feature type="compositionally biased region" description="Basic and acidic residues" evidence="4">
    <location>
        <begin position="152"/>
        <end position="201"/>
    </location>
</feature>
<reference evidence="6" key="2">
    <citation type="submission" date="2014-06" db="EMBL/GenBank/DDBJ databases">
        <title>The complete genome of Blastobotrys (Arxula) adeninivorans LS3 - a yeast of biotechnological interest.</title>
        <authorList>
            <person name="Kunze G."/>
            <person name="Gaillardin C."/>
            <person name="Czernicka M."/>
            <person name="Durrens P."/>
            <person name="Martin T."/>
            <person name="Boer E."/>
            <person name="Gabaldon T."/>
            <person name="Cruz J."/>
            <person name="Talla E."/>
            <person name="Marck C."/>
            <person name="Goffeau A."/>
            <person name="Barbe V."/>
            <person name="Baret P."/>
            <person name="Baronian K."/>
            <person name="Beier S."/>
            <person name="Bleykasten C."/>
            <person name="Bode R."/>
            <person name="Casaregola S."/>
            <person name="Despons L."/>
            <person name="Fairhead C."/>
            <person name="Giersberg M."/>
            <person name="Gierski P."/>
            <person name="Hahnel U."/>
            <person name="Hartmann A."/>
            <person name="Jankowska D."/>
            <person name="Jubin C."/>
            <person name="Jung P."/>
            <person name="Lafontaine I."/>
            <person name="Leh-Louis V."/>
            <person name="Lemaire M."/>
            <person name="Marcet-Houben M."/>
            <person name="Mascher M."/>
            <person name="Morel G."/>
            <person name="Richard G.-F."/>
            <person name="Riechen J."/>
            <person name="Sacerdot C."/>
            <person name="Sarkar A."/>
            <person name="Savel G."/>
            <person name="Schacherer J."/>
            <person name="Sherman D."/>
            <person name="Straub M.-L."/>
            <person name="Stein N."/>
            <person name="Thierry A."/>
            <person name="Trautwein-Schult A."/>
            <person name="Westhof E."/>
            <person name="Worch S."/>
            <person name="Dujon B."/>
            <person name="Souciet J.-L."/>
            <person name="Wincker P."/>
            <person name="Scholz U."/>
            <person name="Neuveglise N."/>
        </authorList>
    </citation>
    <scope>NUCLEOTIDE SEQUENCE</scope>
    <source>
        <strain evidence="6">LS3</strain>
    </source>
</reference>
<dbReference type="Pfam" id="PF00628">
    <property type="entry name" value="PHD"/>
    <property type="match status" value="1"/>
</dbReference>
<feature type="compositionally biased region" description="Basic residues" evidence="4">
    <location>
        <begin position="316"/>
        <end position="328"/>
    </location>
</feature>
<evidence type="ECO:0000259" key="5">
    <source>
        <dbReference type="SMART" id="SM00249"/>
    </source>
</evidence>
<proteinExistence type="predicted"/>
<feature type="region of interest" description="Disordered" evidence="4">
    <location>
        <begin position="1"/>
        <end position="36"/>
    </location>
</feature>
<accession>A0A060T3I3</accession>
<sequence length="443" mass="50554">MPQRRRNDRRSRRRTDEESPDPEVATTPGSDDERGSEVTRCICGHQELHPSVLKHAGDSIDPGLFIQCEQCEVWQHGYCVGFTSEEDVPDVYYCERCKPECHLIVVRPTGRTSTYYPKGVPKEYRQGGSSASIGSSNNAGSGVESDSSSTRRTRDRESRADRADREQRRRTLNSRDAEYEETLKRVLEESKGDDVNKRTKEESDEEPSPPPRKKSKSPQEKSSRDRQANKKKEPRDENDRDVAAEDEEHEYDRASGNGTNQDTQDEDKERPVVTSDADTDAAGKRTKKRTPRARKHSDEDDRSQTDIPNGPETPRKQARKRQKNRKGGSGRSSGTQSKQELVEQSSKPRIPPPRSSMPELRRRVAAILEFVTRTKEDLAAELDERKQLIDQREQRRRLLFGDSTEQVPSFGLLDAYESNIEAIDSVTKKLVMWEESFGQYEVN</sequence>
<protein>
    <submittedName>
        <fullName evidence="6">ARAD1C40546p</fullName>
    </submittedName>
</protein>
<dbReference type="SUPFAM" id="SSF57903">
    <property type="entry name" value="FYVE/PHD zinc finger"/>
    <property type="match status" value="1"/>
</dbReference>
<evidence type="ECO:0000256" key="2">
    <source>
        <dbReference type="ARBA" id="ARBA00022771"/>
    </source>
</evidence>
<dbReference type="InterPro" id="IPR019786">
    <property type="entry name" value="Zinc_finger_PHD-type_CS"/>
</dbReference>
<dbReference type="GO" id="GO:0061186">
    <property type="term" value="P:negative regulation of silent mating-type cassette heterochromatin formation"/>
    <property type="evidence" value="ECO:0007669"/>
    <property type="project" value="TreeGrafter"/>
</dbReference>
<dbReference type="PANTHER" id="PTHR47793">
    <property type="entry name" value="HISTONE DEACETYLASE COMPLEX SUBUNIT CTI6"/>
    <property type="match status" value="1"/>
</dbReference>
<name>A0A060T3I3_BLAAD</name>
<dbReference type="GO" id="GO:0033698">
    <property type="term" value="C:Rpd3L complex"/>
    <property type="evidence" value="ECO:0007669"/>
    <property type="project" value="TreeGrafter"/>
</dbReference>
<dbReference type="GO" id="GO:0061188">
    <property type="term" value="P:negative regulation of rDNA heterochromatin formation"/>
    <property type="evidence" value="ECO:0007669"/>
    <property type="project" value="TreeGrafter"/>
</dbReference>
<dbReference type="GO" id="GO:0070210">
    <property type="term" value="C:Rpd3L-Expanded complex"/>
    <property type="evidence" value="ECO:0007669"/>
    <property type="project" value="TreeGrafter"/>
</dbReference>
<feature type="domain" description="Zinc finger PHD-type" evidence="5">
    <location>
        <begin position="40"/>
        <end position="98"/>
    </location>
</feature>
<evidence type="ECO:0000256" key="3">
    <source>
        <dbReference type="ARBA" id="ARBA00022833"/>
    </source>
</evidence>
<dbReference type="InterPro" id="IPR013083">
    <property type="entry name" value="Znf_RING/FYVE/PHD"/>
</dbReference>
<feature type="compositionally biased region" description="Basic and acidic residues" evidence="4">
    <location>
        <begin position="217"/>
        <end position="243"/>
    </location>
</feature>
<evidence type="ECO:0000256" key="4">
    <source>
        <dbReference type="SAM" id="MobiDB-lite"/>
    </source>
</evidence>
<dbReference type="InterPro" id="IPR011011">
    <property type="entry name" value="Znf_FYVE_PHD"/>
</dbReference>
<organism evidence="6">
    <name type="scientific">Blastobotrys adeninivorans</name>
    <name type="common">Yeast</name>
    <name type="synonym">Arxula adeninivorans</name>
    <dbReference type="NCBI Taxonomy" id="409370"/>
    <lineage>
        <taxon>Eukaryota</taxon>
        <taxon>Fungi</taxon>
        <taxon>Dikarya</taxon>
        <taxon>Ascomycota</taxon>
        <taxon>Saccharomycotina</taxon>
        <taxon>Dipodascomycetes</taxon>
        <taxon>Dipodascales</taxon>
        <taxon>Trichomonascaceae</taxon>
        <taxon>Blastobotrys</taxon>
    </lineage>
</organism>
<evidence type="ECO:0000313" key="6">
    <source>
        <dbReference type="EMBL" id="CDP35660.1"/>
    </source>
</evidence>
<feature type="compositionally biased region" description="Basic residues" evidence="4">
    <location>
        <begin position="284"/>
        <end position="295"/>
    </location>
</feature>
<feature type="compositionally biased region" description="Low complexity" evidence="4">
    <location>
        <begin position="127"/>
        <end position="150"/>
    </location>
</feature>
<reference evidence="6" key="1">
    <citation type="submission" date="2014-02" db="EMBL/GenBank/DDBJ databases">
        <authorList>
            <person name="Genoscope - CEA"/>
        </authorList>
    </citation>
    <scope>NUCLEOTIDE SEQUENCE</scope>
    <source>
        <strain evidence="6">LS3</strain>
    </source>
</reference>